<evidence type="ECO:0000313" key="3">
    <source>
        <dbReference type="Proteomes" id="UP000199645"/>
    </source>
</evidence>
<dbReference type="RefSeq" id="WP_143133825.1">
    <property type="nucleotide sequence ID" value="NZ_BOMT01000027.1"/>
</dbReference>
<dbReference type="EMBL" id="FONV01000006">
    <property type="protein sequence ID" value="SFF16173.1"/>
    <property type="molecule type" value="Genomic_DNA"/>
</dbReference>
<evidence type="ECO:0000313" key="2">
    <source>
        <dbReference type="EMBL" id="SFF16173.1"/>
    </source>
</evidence>
<feature type="transmembrane region" description="Helical" evidence="1">
    <location>
        <begin position="32"/>
        <end position="54"/>
    </location>
</feature>
<dbReference type="Proteomes" id="UP000199645">
    <property type="component" value="Unassembled WGS sequence"/>
</dbReference>
<evidence type="ECO:0000256" key="1">
    <source>
        <dbReference type="SAM" id="Phobius"/>
    </source>
</evidence>
<dbReference type="AlphaFoldDB" id="A0A1I2GG64"/>
<keyword evidence="1" id="KW-1133">Transmembrane helix</keyword>
<reference evidence="2 3" key="1">
    <citation type="submission" date="2016-10" db="EMBL/GenBank/DDBJ databases">
        <authorList>
            <person name="de Groot N.N."/>
        </authorList>
    </citation>
    <scope>NUCLEOTIDE SEQUENCE [LARGE SCALE GENOMIC DNA]</scope>
    <source>
        <strain evidence="2 3">DSM 43019</strain>
    </source>
</reference>
<organism evidence="2 3">
    <name type="scientific">Actinoplanes philippinensis</name>
    <dbReference type="NCBI Taxonomy" id="35752"/>
    <lineage>
        <taxon>Bacteria</taxon>
        <taxon>Bacillati</taxon>
        <taxon>Actinomycetota</taxon>
        <taxon>Actinomycetes</taxon>
        <taxon>Micromonosporales</taxon>
        <taxon>Micromonosporaceae</taxon>
        <taxon>Actinoplanes</taxon>
    </lineage>
</organism>
<keyword evidence="3" id="KW-1185">Reference proteome</keyword>
<sequence length="95" mass="9653">MSTSRRRVAAAAATVVISAGIGAVTNLITGRWSITLFVLLIVLVLVGVGLQIAVTGAESGGGEGGPTVQRARATKGATVIQAGRDLTVNDDQRRP</sequence>
<protein>
    <submittedName>
        <fullName evidence="2">Uncharacterized protein</fullName>
    </submittedName>
</protein>
<proteinExistence type="predicted"/>
<accession>A0A1I2GG64</accession>
<gene>
    <name evidence="2" type="ORF">SAMN05421541_106516</name>
</gene>
<dbReference type="STRING" id="35752.SAMN05421541_106516"/>
<name>A0A1I2GG64_9ACTN</name>
<keyword evidence="1" id="KW-0812">Transmembrane</keyword>
<keyword evidence="1" id="KW-0472">Membrane</keyword>